<gene>
    <name evidence="3" type="ORF">ACFHYQ_07390</name>
</gene>
<protein>
    <submittedName>
        <fullName evidence="3">Uncharacterized protein</fullName>
    </submittedName>
</protein>
<evidence type="ECO:0000256" key="2">
    <source>
        <dbReference type="SAM" id="Phobius"/>
    </source>
</evidence>
<keyword evidence="2" id="KW-0472">Membrane</keyword>
<evidence type="ECO:0000256" key="1">
    <source>
        <dbReference type="SAM" id="MobiDB-lite"/>
    </source>
</evidence>
<dbReference type="Proteomes" id="UP001589870">
    <property type="component" value="Unassembled WGS sequence"/>
</dbReference>
<reference evidence="3 4" key="1">
    <citation type="submission" date="2024-09" db="EMBL/GenBank/DDBJ databases">
        <authorList>
            <person name="Sun Q."/>
            <person name="Mori K."/>
        </authorList>
    </citation>
    <scope>NUCLEOTIDE SEQUENCE [LARGE SCALE GENOMIC DNA]</scope>
    <source>
        <strain evidence="3 4">TBRC 1851</strain>
    </source>
</reference>
<feature type="transmembrane region" description="Helical" evidence="2">
    <location>
        <begin position="12"/>
        <end position="35"/>
    </location>
</feature>
<keyword evidence="2" id="KW-0812">Transmembrane</keyword>
<comment type="caution">
    <text evidence="3">The sequence shown here is derived from an EMBL/GenBank/DDBJ whole genome shotgun (WGS) entry which is preliminary data.</text>
</comment>
<sequence length="123" mass="12695">MATSRRSRPGFTAFSVAVGLLVLALMLIASSPAWYGSDPAQRTMGAAAGVWTPGAWMAPSSTAPATAVASEQPPAFWRLRHPATSGAANQPSFRMPAWPDPGAIGSPQQTAHRTAGSRSPPAI</sequence>
<dbReference type="RefSeq" id="WP_394300334.1">
    <property type="nucleotide sequence ID" value="NZ_JBHMQT010000010.1"/>
</dbReference>
<proteinExistence type="predicted"/>
<accession>A0ABV6U2A6</accession>
<organism evidence="3 4">
    <name type="scientific">Sphaerimonospora cavernae</name>
    <dbReference type="NCBI Taxonomy" id="1740611"/>
    <lineage>
        <taxon>Bacteria</taxon>
        <taxon>Bacillati</taxon>
        <taxon>Actinomycetota</taxon>
        <taxon>Actinomycetes</taxon>
        <taxon>Streptosporangiales</taxon>
        <taxon>Streptosporangiaceae</taxon>
        <taxon>Sphaerimonospora</taxon>
    </lineage>
</organism>
<dbReference type="EMBL" id="JBHMQT010000010">
    <property type="protein sequence ID" value="MFC0862117.1"/>
    <property type="molecule type" value="Genomic_DNA"/>
</dbReference>
<keyword evidence="4" id="KW-1185">Reference proteome</keyword>
<feature type="region of interest" description="Disordered" evidence="1">
    <location>
        <begin position="82"/>
        <end position="123"/>
    </location>
</feature>
<keyword evidence="2" id="KW-1133">Transmembrane helix</keyword>
<name>A0ABV6U2A6_9ACTN</name>
<evidence type="ECO:0000313" key="3">
    <source>
        <dbReference type="EMBL" id="MFC0862117.1"/>
    </source>
</evidence>
<evidence type="ECO:0000313" key="4">
    <source>
        <dbReference type="Proteomes" id="UP001589870"/>
    </source>
</evidence>